<dbReference type="GO" id="GO:0003677">
    <property type="term" value="F:DNA binding"/>
    <property type="evidence" value="ECO:0007669"/>
    <property type="project" value="UniProtKB-KW"/>
</dbReference>
<dbReference type="PRINTS" id="PR00598">
    <property type="entry name" value="HTHMARR"/>
</dbReference>
<dbReference type="InterPro" id="IPR036390">
    <property type="entry name" value="WH_DNA-bd_sf"/>
</dbReference>
<dbReference type="GO" id="GO:0003700">
    <property type="term" value="F:DNA-binding transcription factor activity"/>
    <property type="evidence" value="ECO:0007669"/>
    <property type="project" value="InterPro"/>
</dbReference>
<proteinExistence type="predicted"/>
<dbReference type="InterPro" id="IPR000835">
    <property type="entry name" value="HTH_MarR-typ"/>
</dbReference>
<keyword evidence="1" id="KW-0805">Transcription regulation</keyword>
<dbReference type="PANTHER" id="PTHR33164">
    <property type="entry name" value="TRANSCRIPTIONAL REGULATOR, MARR FAMILY"/>
    <property type="match status" value="1"/>
</dbReference>
<protein>
    <submittedName>
        <fullName evidence="5">MarR family transcriptional regulator</fullName>
    </submittedName>
</protein>
<dbReference type="SMART" id="SM00347">
    <property type="entry name" value="HTH_MARR"/>
    <property type="match status" value="1"/>
</dbReference>
<organism evidence="5 6">
    <name type="scientific">Marinicauda pacifica</name>
    <dbReference type="NCBI Taxonomy" id="1133559"/>
    <lineage>
        <taxon>Bacteria</taxon>
        <taxon>Pseudomonadati</taxon>
        <taxon>Pseudomonadota</taxon>
        <taxon>Alphaproteobacteria</taxon>
        <taxon>Maricaulales</taxon>
        <taxon>Maricaulaceae</taxon>
        <taxon>Marinicauda</taxon>
    </lineage>
</organism>
<dbReference type="RefSeq" id="WP_135944333.1">
    <property type="nucleotide sequence ID" value="NZ_BMEI01000002.1"/>
</dbReference>
<dbReference type="Proteomes" id="UP000305451">
    <property type="component" value="Unassembled WGS sequence"/>
</dbReference>
<accession>A0A4S2HA73</accession>
<dbReference type="PROSITE" id="PS50995">
    <property type="entry name" value="HTH_MARR_2"/>
    <property type="match status" value="1"/>
</dbReference>
<dbReference type="GO" id="GO:0006950">
    <property type="term" value="P:response to stress"/>
    <property type="evidence" value="ECO:0007669"/>
    <property type="project" value="TreeGrafter"/>
</dbReference>
<dbReference type="InterPro" id="IPR039422">
    <property type="entry name" value="MarR/SlyA-like"/>
</dbReference>
<evidence type="ECO:0000313" key="6">
    <source>
        <dbReference type="Proteomes" id="UP000305451"/>
    </source>
</evidence>
<evidence type="ECO:0000313" key="5">
    <source>
        <dbReference type="EMBL" id="TGY92814.1"/>
    </source>
</evidence>
<dbReference type="PROSITE" id="PS01117">
    <property type="entry name" value="HTH_MARR_1"/>
    <property type="match status" value="1"/>
</dbReference>
<dbReference type="InterPro" id="IPR036388">
    <property type="entry name" value="WH-like_DNA-bd_sf"/>
</dbReference>
<evidence type="ECO:0000259" key="4">
    <source>
        <dbReference type="PROSITE" id="PS50995"/>
    </source>
</evidence>
<dbReference type="OrthoDB" id="5522755at2"/>
<gene>
    <name evidence="5" type="ORF">E5162_06995</name>
</gene>
<evidence type="ECO:0000256" key="3">
    <source>
        <dbReference type="ARBA" id="ARBA00023163"/>
    </source>
</evidence>
<keyword evidence="6" id="KW-1185">Reference proteome</keyword>
<name>A0A4S2HA73_9PROT</name>
<reference evidence="5 6" key="1">
    <citation type="journal article" date="2013" name="Int. J. Syst. Evol. Microbiol.">
        <title>Marinicauda pacifica gen. nov., sp. nov., a prosthecate alphaproteobacterium of the family Hyphomonadaceae isolated from deep seawater.</title>
        <authorList>
            <person name="Zhang X.Y."/>
            <person name="Li G.W."/>
            <person name="Wang C.S."/>
            <person name="Zhang Y.J."/>
            <person name="Xu X.W."/>
            <person name="Li H."/>
            <person name="Liu A."/>
            <person name="Liu C."/>
            <person name="Xie B.B."/>
            <person name="Qin Q.L."/>
            <person name="Xu Z."/>
            <person name="Chen X.L."/>
            <person name="Zhou B.C."/>
            <person name="Zhang Y.Z."/>
        </authorList>
    </citation>
    <scope>NUCLEOTIDE SEQUENCE [LARGE SCALE GENOMIC DNA]</scope>
    <source>
        <strain evidence="5 6">P-1 km-3</strain>
    </source>
</reference>
<dbReference type="EMBL" id="SRXV01000002">
    <property type="protein sequence ID" value="TGY92814.1"/>
    <property type="molecule type" value="Genomic_DNA"/>
</dbReference>
<dbReference type="AlphaFoldDB" id="A0A4S2HA73"/>
<dbReference type="PANTHER" id="PTHR33164:SF89">
    <property type="entry name" value="MARR FAMILY REGULATORY PROTEIN"/>
    <property type="match status" value="1"/>
</dbReference>
<keyword evidence="3" id="KW-0804">Transcription</keyword>
<dbReference type="Pfam" id="PF12802">
    <property type="entry name" value="MarR_2"/>
    <property type="match status" value="1"/>
</dbReference>
<keyword evidence="2" id="KW-0238">DNA-binding</keyword>
<sequence length="185" mass="20219">MSDFAATALLERLSRVIHNDAHASGLKPTQWEALRFLARANRVSRSPGALTGFLGVTKGTVSQTLQALERKGLIEKTTADGDRRGVKLDLTPAGRTLLADDPLTDLDASLAAMPPEARDQLSTSLERLMTEMLARRGGRAFGACRTCRHFTRGHREGAPYFCALLRAPLSREESEQICIEQETTA</sequence>
<dbReference type="InterPro" id="IPR023187">
    <property type="entry name" value="Tscrpt_reg_MarR-type_CS"/>
</dbReference>
<evidence type="ECO:0000256" key="1">
    <source>
        <dbReference type="ARBA" id="ARBA00023015"/>
    </source>
</evidence>
<evidence type="ECO:0000256" key="2">
    <source>
        <dbReference type="ARBA" id="ARBA00023125"/>
    </source>
</evidence>
<comment type="caution">
    <text evidence="5">The sequence shown here is derived from an EMBL/GenBank/DDBJ whole genome shotgun (WGS) entry which is preliminary data.</text>
</comment>
<feature type="domain" description="HTH marR-type" evidence="4">
    <location>
        <begin position="1"/>
        <end position="130"/>
    </location>
</feature>
<dbReference type="SUPFAM" id="SSF46785">
    <property type="entry name" value="Winged helix' DNA-binding domain"/>
    <property type="match status" value="1"/>
</dbReference>
<dbReference type="Gene3D" id="1.10.10.10">
    <property type="entry name" value="Winged helix-like DNA-binding domain superfamily/Winged helix DNA-binding domain"/>
    <property type="match status" value="1"/>
</dbReference>